<dbReference type="OrthoDB" id="5429634at2759"/>
<evidence type="ECO:0000259" key="3">
    <source>
        <dbReference type="Pfam" id="PF20163"/>
    </source>
</evidence>
<evidence type="ECO:0000313" key="4">
    <source>
        <dbReference type="EMBL" id="OJJ03157.1"/>
    </source>
</evidence>
<keyword evidence="2" id="KW-0812">Transmembrane</keyword>
<reference evidence="5" key="1">
    <citation type="journal article" date="2017" name="Genome Biol.">
        <title>Comparative genomics reveals high biological diversity and specific adaptations in the industrially and medically important fungal genus Aspergillus.</title>
        <authorList>
            <person name="de Vries R.P."/>
            <person name="Riley R."/>
            <person name="Wiebenga A."/>
            <person name="Aguilar-Osorio G."/>
            <person name="Amillis S."/>
            <person name="Uchima C.A."/>
            <person name="Anderluh G."/>
            <person name="Asadollahi M."/>
            <person name="Askin M."/>
            <person name="Barry K."/>
            <person name="Battaglia E."/>
            <person name="Bayram O."/>
            <person name="Benocci T."/>
            <person name="Braus-Stromeyer S.A."/>
            <person name="Caldana C."/>
            <person name="Canovas D."/>
            <person name="Cerqueira G.C."/>
            <person name="Chen F."/>
            <person name="Chen W."/>
            <person name="Choi C."/>
            <person name="Clum A."/>
            <person name="Dos Santos R.A."/>
            <person name="Damasio A.R."/>
            <person name="Diallinas G."/>
            <person name="Emri T."/>
            <person name="Fekete E."/>
            <person name="Flipphi M."/>
            <person name="Freyberg S."/>
            <person name="Gallo A."/>
            <person name="Gournas C."/>
            <person name="Habgood R."/>
            <person name="Hainaut M."/>
            <person name="Harispe M.L."/>
            <person name="Henrissat B."/>
            <person name="Hilden K.S."/>
            <person name="Hope R."/>
            <person name="Hossain A."/>
            <person name="Karabika E."/>
            <person name="Karaffa L."/>
            <person name="Karanyi Z."/>
            <person name="Krasevec N."/>
            <person name="Kuo A."/>
            <person name="Kusch H."/>
            <person name="LaButti K."/>
            <person name="Lagendijk E.L."/>
            <person name="Lapidus A."/>
            <person name="Levasseur A."/>
            <person name="Lindquist E."/>
            <person name="Lipzen A."/>
            <person name="Logrieco A.F."/>
            <person name="MacCabe A."/>
            <person name="Maekelae M.R."/>
            <person name="Malavazi I."/>
            <person name="Melin P."/>
            <person name="Meyer V."/>
            <person name="Mielnichuk N."/>
            <person name="Miskei M."/>
            <person name="Molnar A.P."/>
            <person name="Mule G."/>
            <person name="Ngan C.Y."/>
            <person name="Orejas M."/>
            <person name="Orosz E."/>
            <person name="Ouedraogo J.P."/>
            <person name="Overkamp K.M."/>
            <person name="Park H.-S."/>
            <person name="Perrone G."/>
            <person name="Piumi F."/>
            <person name="Punt P.J."/>
            <person name="Ram A.F."/>
            <person name="Ramon A."/>
            <person name="Rauscher S."/>
            <person name="Record E."/>
            <person name="Riano-Pachon D.M."/>
            <person name="Robert V."/>
            <person name="Roehrig J."/>
            <person name="Ruller R."/>
            <person name="Salamov A."/>
            <person name="Salih N.S."/>
            <person name="Samson R.A."/>
            <person name="Sandor E."/>
            <person name="Sanguinetti M."/>
            <person name="Schuetze T."/>
            <person name="Sepcic K."/>
            <person name="Shelest E."/>
            <person name="Sherlock G."/>
            <person name="Sophianopoulou V."/>
            <person name="Squina F.M."/>
            <person name="Sun H."/>
            <person name="Susca A."/>
            <person name="Todd R.B."/>
            <person name="Tsang A."/>
            <person name="Unkles S.E."/>
            <person name="van de Wiele N."/>
            <person name="van Rossen-Uffink D."/>
            <person name="Oliveira J.V."/>
            <person name="Vesth T.C."/>
            <person name="Visser J."/>
            <person name="Yu J.-H."/>
            <person name="Zhou M."/>
            <person name="Andersen M.R."/>
            <person name="Archer D.B."/>
            <person name="Baker S.E."/>
            <person name="Benoit I."/>
            <person name="Brakhage A.A."/>
            <person name="Braus G.H."/>
            <person name="Fischer R."/>
            <person name="Frisvad J.C."/>
            <person name="Goldman G.H."/>
            <person name="Houbraken J."/>
            <person name="Oakley B."/>
            <person name="Pocsi I."/>
            <person name="Scazzocchio C."/>
            <person name="Seiboth B."/>
            <person name="vanKuyk P.A."/>
            <person name="Wortman J."/>
            <person name="Dyer P.S."/>
            <person name="Grigoriev I.V."/>
        </authorList>
    </citation>
    <scope>NUCLEOTIDE SEQUENCE [LARGE SCALE GENOMIC DNA]</scope>
    <source>
        <strain evidence="5">CBS 583.65</strain>
    </source>
</reference>
<feature type="transmembrane region" description="Helical" evidence="2">
    <location>
        <begin position="147"/>
        <end position="164"/>
    </location>
</feature>
<evidence type="ECO:0000256" key="2">
    <source>
        <dbReference type="SAM" id="Phobius"/>
    </source>
</evidence>
<sequence length="690" mass="76698">MREEDHELIPLNHSQGASRDKARRRQGRLRRWFSGARLTLALASAASILVFAFNLGFLLWVVARDRLTEGRGMLYEGDCDRVRHLGTGLHFLINILSTTLLGASNYGMQCLCAPTRKDIDQAHEKGIWLDIGVPSVRNLFYIPVKRTVLWMCLVLSSLPLHLVYNSTIFSTTAAYSYTVFAGPDSLDIPAPEDIGMGWAYADAFAWLYSCAQNKTLIRLDAADCITAYATTYQTKHGGLILITEDVNATSGYERVGFQDVYVPSQQPPPGGDPYRWMCPEDPTNWCSAYLPNLYSEAEQDAWVVHGDSRNYTVTSCLSAPLPEHCKLQYSLPLTITVIAVNFIKAAILCYMSVTTSELPLLTTGDAVASFLRRPDGHSLGKCLMSARKVRAVHDGYTACNLRHWPLVYQAHRKRWYSAVSHGKRVGVVILWAIALGICGFLLALGLGSDGRGVWDAEFGAINAQALIKGADWPTSMIKNTIIANIPQLVFSTLYFILNGVVTTMALAAEWSQYAVSRRGLRVSWNPQYAQRSRYFLSLPYRYAMPLMAASAVLHWLISQSLFLVGIEAYDEGFARNPDRDLATCGYTPVAIVSSMAVWTFMFVCLVALSCMKFASGMYVADSCSLAIAAACHPKYNPNLDEFDHRQDLNPPEGMEFMPLKWGALPLEGALRHCTFSADEVEVPEDGRQYQ</sequence>
<evidence type="ECO:0000256" key="1">
    <source>
        <dbReference type="SAM" id="MobiDB-lite"/>
    </source>
</evidence>
<dbReference type="Pfam" id="PF20163">
    <property type="entry name" value="DUF6536"/>
    <property type="match status" value="1"/>
</dbReference>
<dbReference type="GeneID" id="63733081"/>
<dbReference type="PANTHER" id="PTHR35395">
    <property type="entry name" value="DUF6536 DOMAIN-CONTAINING PROTEIN"/>
    <property type="match status" value="1"/>
</dbReference>
<feature type="transmembrane region" description="Helical" evidence="2">
    <location>
        <begin position="38"/>
        <end position="63"/>
    </location>
</feature>
<name>A0A1L9PNN8_ASPVE</name>
<keyword evidence="5" id="KW-1185">Reference proteome</keyword>
<accession>A0A1L9PNN8</accession>
<organism evidence="4 5">
    <name type="scientific">Aspergillus versicolor CBS 583.65</name>
    <dbReference type="NCBI Taxonomy" id="1036611"/>
    <lineage>
        <taxon>Eukaryota</taxon>
        <taxon>Fungi</taxon>
        <taxon>Dikarya</taxon>
        <taxon>Ascomycota</taxon>
        <taxon>Pezizomycotina</taxon>
        <taxon>Eurotiomycetes</taxon>
        <taxon>Eurotiomycetidae</taxon>
        <taxon>Eurotiales</taxon>
        <taxon>Aspergillaceae</taxon>
        <taxon>Aspergillus</taxon>
        <taxon>Aspergillus subgen. Nidulantes</taxon>
    </lineage>
</organism>
<dbReference type="Proteomes" id="UP000184073">
    <property type="component" value="Unassembled WGS sequence"/>
</dbReference>
<feature type="domain" description="DUF6536" evidence="3">
    <location>
        <begin position="37"/>
        <end position="184"/>
    </location>
</feature>
<evidence type="ECO:0000313" key="5">
    <source>
        <dbReference type="Proteomes" id="UP000184073"/>
    </source>
</evidence>
<proteinExistence type="predicted"/>
<feature type="transmembrane region" description="Helical" evidence="2">
    <location>
        <begin position="488"/>
        <end position="508"/>
    </location>
</feature>
<dbReference type="PANTHER" id="PTHR35395:SF1">
    <property type="entry name" value="DUF6536 DOMAIN-CONTAINING PROTEIN"/>
    <property type="match status" value="1"/>
</dbReference>
<protein>
    <recommendedName>
        <fullName evidence="3">DUF6536 domain-containing protein</fullName>
    </recommendedName>
</protein>
<dbReference type="VEuPathDB" id="FungiDB:ASPVEDRAFT_84611"/>
<dbReference type="InterPro" id="IPR046623">
    <property type="entry name" value="DUF6536"/>
</dbReference>
<feature type="region of interest" description="Disordered" evidence="1">
    <location>
        <begin position="1"/>
        <end position="23"/>
    </location>
</feature>
<feature type="transmembrane region" description="Helical" evidence="2">
    <location>
        <begin position="586"/>
        <end position="608"/>
    </location>
</feature>
<dbReference type="EMBL" id="KV878130">
    <property type="protein sequence ID" value="OJJ03157.1"/>
    <property type="molecule type" value="Genomic_DNA"/>
</dbReference>
<keyword evidence="2" id="KW-0472">Membrane</keyword>
<dbReference type="AlphaFoldDB" id="A0A1L9PNN8"/>
<dbReference type="RefSeq" id="XP_040668919.1">
    <property type="nucleotide sequence ID" value="XM_040817570.1"/>
</dbReference>
<keyword evidence="2" id="KW-1133">Transmembrane helix</keyword>
<feature type="transmembrane region" description="Helical" evidence="2">
    <location>
        <begin position="425"/>
        <end position="446"/>
    </location>
</feature>
<gene>
    <name evidence="4" type="ORF">ASPVEDRAFT_84611</name>
</gene>
<feature type="transmembrane region" description="Helical" evidence="2">
    <location>
        <begin position="542"/>
        <end position="566"/>
    </location>
</feature>
<dbReference type="STRING" id="1036611.A0A1L9PNN8"/>